<gene>
    <name evidence="1" type="ORF">LCGC14_2258380</name>
</gene>
<protein>
    <submittedName>
        <fullName evidence="1">Uncharacterized protein</fullName>
    </submittedName>
</protein>
<name>A0A0F9D0D4_9ZZZZ</name>
<proteinExistence type="predicted"/>
<organism evidence="1">
    <name type="scientific">marine sediment metagenome</name>
    <dbReference type="NCBI Taxonomy" id="412755"/>
    <lineage>
        <taxon>unclassified sequences</taxon>
        <taxon>metagenomes</taxon>
        <taxon>ecological metagenomes</taxon>
    </lineage>
</organism>
<feature type="non-terminal residue" evidence="1">
    <location>
        <position position="1"/>
    </location>
</feature>
<comment type="caution">
    <text evidence="1">The sequence shown here is derived from an EMBL/GenBank/DDBJ whole genome shotgun (WGS) entry which is preliminary data.</text>
</comment>
<sequence length="51" mass="6150">EYLLDYADEKTKKIGWNLIEEEKNSITNESKRKFLEKALEKTKNDTRDLFI</sequence>
<evidence type="ECO:0000313" key="1">
    <source>
        <dbReference type="EMBL" id="KKL55143.1"/>
    </source>
</evidence>
<accession>A0A0F9D0D4</accession>
<dbReference type="EMBL" id="LAZR01030948">
    <property type="protein sequence ID" value="KKL55143.1"/>
    <property type="molecule type" value="Genomic_DNA"/>
</dbReference>
<dbReference type="AlphaFoldDB" id="A0A0F9D0D4"/>
<reference evidence="1" key="1">
    <citation type="journal article" date="2015" name="Nature">
        <title>Complex archaea that bridge the gap between prokaryotes and eukaryotes.</title>
        <authorList>
            <person name="Spang A."/>
            <person name="Saw J.H."/>
            <person name="Jorgensen S.L."/>
            <person name="Zaremba-Niedzwiedzka K."/>
            <person name="Martijn J."/>
            <person name="Lind A.E."/>
            <person name="van Eijk R."/>
            <person name="Schleper C."/>
            <person name="Guy L."/>
            <person name="Ettema T.J."/>
        </authorList>
    </citation>
    <scope>NUCLEOTIDE SEQUENCE</scope>
</reference>